<sequence>MFKSPSPNLRQREKDLGRERNPERRGIHPENRKALLTASDTISRELPRGKSFSIFLRKTECRRGQVGREMNRPIQVKPADSENRGGHRPAYLCASVALNLMHSVKPAKLLLFHRDPSEFGTALLALSHQFTYPDGCSLCAWTGAPLTNLPVALVADVIEVDGP</sequence>
<organism evidence="2 3">
    <name type="scientific">Argiope bruennichi</name>
    <name type="common">Wasp spider</name>
    <name type="synonym">Aranea bruennichi</name>
    <dbReference type="NCBI Taxonomy" id="94029"/>
    <lineage>
        <taxon>Eukaryota</taxon>
        <taxon>Metazoa</taxon>
        <taxon>Ecdysozoa</taxon>
        <taxon>Arthropoda</taxon>
        <taxon>Chelicerata</taxon>
        <taxon>Arachnida</taxon>
        <taxon>Araneae</taxon>
        <taxon>Araneomorphae</taxon>
        <taxon>Entelegynae</taxon>
        <taxon>Araneoidea</taxon>
        <taxon>Araneidae</taxon>
        <taxon>Argiope</taxon>
    </lineage>
</organism>
<reference evidence="2" key="1">
    <citation type="journal article" date="2020" name="bioRxiv">
        <title>Chromosome-level reference genome of the European wasp spider Argiope bruennichi: a resource for studies on range expansion and evolutionary adaptation.</title>
        <authorList>
            <person name="Sheffer M.M."/>
            <person name="Hoppe A."/>
            <person name="Krehenwinkel H."/>
            <person name="Uhl G."/>
            <person name="Kuss A.W."/>
            <person name="Jensen L."/>
            <person name="Jensen C."/>
            <person name="Gillespie R.G."/>
            <person name="Hoff K.J."/>
            <person name="Prost S."/>
        </authorList>
    </citation>
    <scope>NUCLEOTIDE SEQUENCE</scope>
</reference>
<comment type="caution">
    <text evidence="2">The sequence shown here is derived from an EMBL/GenBank/DDBJ whole genome shotgun (WGS) entry which is preliminary data.</text>
</comment>
<protein>
    <submittedName>
        <fullName evidence="2">Uncharacterized protein</fullName>
    </submittedName>
</protein>
<dbReference type="EMBL" id="JABXBU010001863">
    <property type="protein sequence ID" value="KAF8782644.1"/>
    <property type="molecule type" value="Genomic_DNA"/>
</dbReference>
<dbReference type="AlphaFoldDB" id="A0A8T0EY82"/>
<proteinExistence type="predicted"/>
<feature type="compositionally biased region" description="Basic and acidic residues" evidence="1">
    <location>
        <begin position="10"/>
        <end position="31"/>
    </location>
</feature>
<feature type="region of interest" description="Disordered" evidence="1">
    <location>
        <begin position="1"/>
        <end position="31"/>
    </location>
</feature>
<reference evidence="2" key="2">
    <citation type="submission" date="2020-06" db="EMBL/GenBank/DDBJ databases">
        <authorList>
            <person name="Sheffer M."/>
        </authorList>
    </citation>
    <scope>NUCLEOTIDE SEQUENCE</scope>
</reference>
<evidence type="ECO:0000313" key="3">
    <source>
        <dbReference type="Proteomes" id="UP000807504"/>
    </source>
</evidence>
<evidence type="ECO:0000256" key="1">
    <source>
        <dbReference type="SAM" id="MobiDB-lite"/>
    </source>
</evidence>
<name>A0A8T0EY82_ARGBR</name>
<accession>A0A8T0EY82</accession>
<evidence type="ECO:0000313" key="2">
    <source>
        <dbReference type="EMBL" id="KAF8782644.1"/>
    </source>
</evidence>
<gene>
    <name evidence="2" type="ORF">HNY73_012908</name>
</gene>
<keyword evidence="3" id="KW-1185">Reference proteome</keyword>
<dbReference type="Proteomes" id="UP000807504">
    <property type="component" value="Unassembled WGS sequence"/>
</dbReference>